<dbReference type="InterPro" id="IPR050266">
    <property type="entry name" value="AB_hydrolase_sf"/>
</dbReference>
<dbReference type="PANTHER" id="PTHR43798">
    <property type="entry name" value="MONOACYLGLYCEROL LIPASE"/>
    <property type="match status" value="1"/>
</dbReference>
<reference evidence="3" key="1">
    <citation type="submission" date="2020-11" db="EMBL/GenBank/DDBJ databases">
        <authorList>
            <person name="Tran Van P."/>
        </authorList>
    </citation>
    <scope>NUCLEOTIDE SEQUENCE</scope>
</reference>
<dbReference type="InterPro" id="IPR026968">
    <property type="entry name" value="PcaD/CatD"/>
</dbReference>
<dbReference type="GO" id="GO:0047570">
    <property type="term" value="F:3-oxoadipate enol-lactonase activity"/>
    <property type="evidence" value="ECO:0007669"/>
    <property type="project" value="InterPro"/>
</dbReference>
<dbReference type="Gene3D" id="1.10.40.30">
    <property type="entry name" value="Fumarase/aspartase (C-terminal domain)"/>
    <property type="match status" value="1"/>
</dbReference>
<dbReference type="Pfam" id="PF00561">
    <property type="entry name" value="Abhydrolase_1"/>
    <property type="match status" value="1"/>
</dbReference>
<gene>
    <name evidence="3" type="ORF">ONB1V03_LOCUS20201</name>
</gene>
<protein>
    <recommendedName>
        <fullName evidence="2">AB hydrolase-1 domain-containing protein</fullName>
    </recommendedName>
</protein>
<sequence length="289" mass="31594">MTEVNVHLSAQALDEIFKPAAYLGNIQAQIDAVLQAAQGQLAVQIQGVKDAPVIIFSNSLGTDHGMWQAQVDALAQHYQIITYDTRGHGASDVIANSTLQNFADDVIDILDTWHIEKAHFCGISMGGITALTLAIEYPERFYSITVANSAAKIGTAEAWTTRADSVEQHGLAEIVKTTHTRWFSEHFDYAHDVLAQKTIQSLAVTPAQGYANACRALADADVRDQLNQIQIPTLIIAGQYDPVTTVQDAEFMHQSIPTSQLEILAASHLSNIEQPQVFNQALSKFIQNI</sequence>
<dbReference type="PRINTS" id="PR00111">
    <property type="entry name" value="ABHYDROLASE"/>
</dbReference>
<dbReference type="SUPFAM" id="SSF53474">
    <property type="entry name" value="alpha/beta-Hydrolases"/>
    <property type="match status" value="1"/>
</dbReference>
<dbReference type="NCBIfam" id="TIGR02427">
    <property type="entry name" value="protocat_pcaD"/>
    <property type="match status" value="1"/>
</dbReference>
<dbReference type="EMBL" id="OC948510">
    <property type="protein sequence ID" value="CAD7663643.1"/>
    <property type="molecule type" value="Genomic_DNA"/>
</dbReference>
<dbReference type="GO" id="GO:0016020">
    <property type="term" value="C:membrane"/>
    <property type="evidence" value="ECO:0007669"/>
    <property type="project" value="TreeGrafter"/>
</dbReference>
<dbReference type="GO" id="GO:0042952">
    <property type="term" value="P:beta-ketoadipate pathway"/>
    <property type="evidence" value="ECO:0007669"/>
    <property type="project" value="InterPro"/>
</dbReference>
<dbReference type="EMBL" id="CAJPVJ010033685">
    <property type="protein sequence ID" value="CAG2180780.1"/>
    <property type="molecule type" value="Genomic_DNA"/>
</dbReference>
<dbReference type="InterPro" id="IPR029058">
    <property type="entry name" value="AB_hydrolase_fold"/>
</dbReference>
<proteinExistence type="predicted"/>
<dbReference type="Gene3D" id="3.40.50.1820">
    <property type="entry name" value="alpha/beta hydrolase"/>
    <property type="match status" value="1"/>
</dbReference>
<dbReference type="AlphaFoldDB" id="A0A7R9MPK3"/>
<organism evidence="3">
    <name type="scientific">Oppiella nova</name>
    <dbReference type="NCBI Taxonomy" id="334625"/>
    <lineage>
        <taxon>Eukaryota</taxon>
        <taxon>Metazoa</taxon>
        <taxon>Ecdysozoa</taxon>
        <taxon>Arthropoda</taxon>
        <taxon>Chelicerata</taxon>
        <taxon>Arachnida</taxon>
        <taxon>Acari</taxon>
        <taxon>Acariformes</taxon>
        <taxon>Sarcoptiformes</taxon>
        <taxon>Oribatida</taxon>
        <taxon>Brachypylina</taxon>
        <taxon>Oppioidea</taxon>
        <taxon>Oppiidae</taxon>
        <taxon>Oppiella</taxon>
    </lineage>
</organism>
<keyword evidence="4" id="KW-1185">Reference proteome</keyword>
<evidence type="ECO:0000313" key="3">
    <source>
        <dbReference type="EMBL" id="CAD7663643.1"/>
    </source>
</evidence>
<dbReference type="Proteomes" id="UP000728032">
    <property type="component" value="Unassembled WGS sequence"/>
</dbReference>
<accession>A0A7R9MPK3</accession>
<feature type="domain" description="AB hydrolase-1" evidence="2">
    <location>
        <begin position="52"/>
        <end position="274"/>
    </location>
</feature>
<evidence type="ECO:0000256" key="1">
    <source>
        <dbReference type="ARBA" id="ARBA00022801"/>
    </source>
</evidence>
<dbReference type="PANTHER" id="PTHR43798:SF31">
    <property type="entry name" value="AB HYDROLASE SUPERFAMILY PROTEIN YCLE"/>
    <property type="match status" value="1"/>
</dbReference>
<dbReference type="OrthoDB" id="8119704at2759"/>
<dbReference type="InterPro" id="IPR000073">
    <property type="entry name" value="AB_hydrolase_1"/>
</dbReference>
<name>A0A7R9MPK3_9ACAR</name>
<keyword evidence="1" id="KW-0378">Hydrolase</keyword>
<evidence type="ECO:0000313" key="4">
    <source>
        <dbReference type="Proteomes" id="UP000728032"/>
    </source>
</evidence>
<evidence type="ECO:0000259" key="2">
    <source>
        <dbReference type="Pfam" id="PF00561"/>
    </source>
</evidence>